<organism evidence="1 2">
    <name type="scientific">Joostella atrarenae</name>
    <dbReference type="NCBI Taxonomy" id="679257"/>
    <lineage>
        <taxon>Bacteria</taxon>
        <taxon>Pseudomonadati</taxon>
        <taxon>Bacteroidota</taxon>
        <taxon>Flavobacteriia</taxon>
        <taxon>Flavobacteriales</taxon>
        <taxon>Flavobacteriaceae</taxon>
        <taxon>Joostella</taxon>
    </lineage>
</organism>
<comment type="caution">
    <text evidence="1">The sequence shown here is derived from an EMBL/GenBank/DDBJ whole genome shotgun (WGS) entry which is preliminary data.</text>
</comment>
<dbReference type="EMBL" id="JAETXX010000004">
    <property type="protein sequence ID" value="MCF8714802.1"/>
    <property type="molecule type" value="Genomic_DNA"/>
</dbReference>
<sequence>MKPDSIIKNLKPLEIYIGDSIQYDSIFKLKTAIPENFSFIEKKTSIASRQPFAINFSSINVSRKNTILHSIELKEFMKILPSIRYNDNYDGLITFRNLFFSSNGKKAYFEIYYFKGKQNAGSRAIYAEWRNGKWEYQSLPISIS</sequence>
<reference evidence="1 2" key="1">
    <citation type="submission" date="2021-01" db="EMBL/GenBank/DDBJ databases">
        <title>Genome sequencing of Joostella atrarenae M1-2 (= KCTC 23194).</title>
        <authorList>
            <person name="Zakaria M.R."/>
            <person name="Lam M.Q."/>
            <person name="Chong C.S."/>
        </authorList>
    </citation>
    <scope>NUCLEOTIDE SEQUENCE [LARGE SCALE GENOMIC DNA]</scope>
    <source>
        <strain evidence="1 2">M1-2</strain>
    </source>
</reference>
<evidence type="ECO:0000313" key="2">
    <source>
        <dbReference type="Proteomes" id="UP000829517"/>
    </source>
</evidence>
<dbReference type="Proteomes" id="UP000829517">
    <property type="component" value="Unassembled WGS sequence"/>
</dbReference>
<dbReference type="RefSeq" id="WP_236958768.1">
    <property type="nucleotide sequence ID" value="NZ_JAETXX010000004.1"/>
</dbReference>
<name>A0ABS9J302_9FLAO</name>
<accession>A0ABS9J302</accession>
<evidence type="ECO:0000313" key="1">
    <source>
        <dbReference type="EMBL" id="MCF8714802.1"/>
    </source>
</evidence>
<gene>
    <name evidence="1" type="ORF">JM658_08170</name>
</gene>
<keyword evidence="2" id="KW-1185">Reference proteome</keyword>
<proteinExistence type="predicted"/>
<protein>
    <submittedName>
        <fullName evidence="1">Uncharacterized protein</fullName>
    </submittedName>
</protein>